<keyword evidence="12" id="KW-1185">Reference proteome</keyword>
<evidence type="ECO:0000256" key="5">
    <source>
        <dbReference type="ARBA" id="ARBA00023004"/>
    </source>
</evidence>
<comment type="similarity">
    <text evidence="9">Belongs to the aconitase/IPM isomerase family. LeuC type 2 subfamily.</text>
</comment>
<evidence type="ECO:0000256" key="3">
    <source>
        <dbReference type="ARBA" id="ARBA00022605"/>
    </source>
</evidence>
<dbReference type="PRINTS" id="PR00415">
    <property type="entry name" value="ACONITASE"/>
</dbReference>
<dbReference type="InterPro" id="IPR033941">
    <property type="entry name" value="IPMI_cat"/>
</dbReference>
<dbReference type="PANTHER" id="PTHR43822:SF22">
    <property type="entry name" value="ISOPROPYLMALATE_CITRAMALATE ISOMERASE LARGE SUBUNIT"/>
    <property type="match status" value="1"/>
</dbReference>
<dbReference type="HAMAP" id="MF_01027">
    <property type="entry name" value="LeuC_type2"/>
    <property type="match status" value="1"/>
</dbReference>
<dbReference type="PANTHER" id="PTHR43822">
    <property type="entry name" value="HOMOACONITASE, MITOCHONDRIAL-RELATED"/>
    <property type="match status" value="1"/>
</dbReference>
<dbReference type="GO" id="GO:0009098">
    <property type="term" value="P:L-leucine biosynthetic process"/>
    <property type="evidence" value="ECO:0007669"/>
    <property type="project" value="UniProtKB-UniRule"/>
</dbReference>
<evidence type="ECO:0000313" key="12">
    <source>
        <dbReference type="Proteomes" id="UP000070491"/>
    </source>
</evidence>
<feature type="binding site" evidence="9">
    <location>
        <position position="362"/>
    </location>
    <ligand>
        <name>[4Fe-4S] cluster</name>
        <dbReference type="ChEBI" id="CHEBI:49883"/>
    </ligand>
</feature>
<dbReference type="NCBIfam" id="NF001614">
    <property type="entry name" value="PRK00402.1"/>
    <property type="match status" value="1"/>
</dbReference>
<dbReference type="CDD" id="cd01583">
    <property type="entry name" value="IPMI"/>
    <property type="match status" value="1"/>
</dbReference>
<accession>A0A133VIQ4</accession>
<dbReference type="PATRIC" id="fig|1698282.3.peg.337"/>
<dbReference type="SUPFAM" id="SSF53732">
    <property type="entry name" value="Aconitase iron-sulfur domain"/>
    <property type="match status" value="1"/>
</dbReference>
<comment type="cofactor">
    <cofactor evidence="9">
        <name>[4Fe-4S] cluster</name>
        <dbReference type="ChEBI" id="CHEBI:49883"/>
    </cofactor>
    <text evidence="9">Binds 1 [4Fe-4S] cluster per subunit.</text>
</comment>
<gene>
    <name evidence="9" type="primary">leuC</name>
    <name evidence="11" type="ORF">AKJ53_00660</name>
</gene>
<keyword evidence="8 9" id="KW-0100">Branched-chain amino acid biosynthesis</keyword>
<proteinExistence type="inferred from homology"/>
<dbReference type="GO" id="GO:0046872">
    <property type="term" value="F:metal ion binding"/>
    <property type="evidence" value="ECO:0007669"/>
    <property type="project" value="UniProtKB-KW"/>
</dbReference>
<evidence type="ECO:0000256" key="9">
    <source>
        <dbReference type="HAMAP-Rule" id="MF_01027"/>
    </source>
</evidence>
<feature type="domain" description="Aconitase/3-isopropylmalate dehydratase large subunit alpha/beta/alpha" evidence="10">
    <location>
        <begin position="286"/>
        <end position="410"/>
    </location>
</feature>
<evidence type="ECO:0000313" key="11">
    <source>
        <dbReference type="EMBL" id="KXB06321.1"/>
    </source>
</evidence>
<keyword evidence="4 9" id="KW-0479">Metal-binding</keyword>
<dbReference type="NCBIfam" id="TIGR01343">
    <property type="entry name" value="hacA_fam"/>
    <property type="match status" value="1"/>
</dbReference>
<keyword evidence="5 9" id="KW-0408">Iron</keyword>
<dbReference type="GO" id="GO:0003861">
    <property type="term" value="F:3-isopropylmalate dehydratase activity"/>
    <property type="evidence" value="ECO:0007669"/>
    <property type="project" value="UniProtKB-UniRule"/>
</dbReference>
<evidence type="ECO:0000256" key="8">
    <source>
        <dbReference type="ARBA" id="ARBA00023304"/>
    </source>
</evidence>
<dbReference type="InterPro" id="IPR006251">
    <property type="entry name" value="Homoacnase/IPMdehydase_lsu"/>
</dbReference>
<comment type="catalytic activity">
    <reaction evidence="9">
        <text>(2R,3S)-3-isopropylmalate = (2S)-2-isopropylmalate</text>
        <dbReference type="Rhea" id="RHEA:32287"/>
        <dbReference type="ChEBI" id="CHEBI:1178"/>
        <dbReference type="ChEBI" id="CHEBI:35121"/>
        <dbReference type="EC" id="4.2.1.33"/>
    </reaction>
</comment>
<dbReference type="InterPro" id="IPR011826">
    <property type="entry name" value="HAcnase/IPMdehydase_lsu_prok"/>
</dbReference>
<keyword evidence="6 9" id="KW-0411">Iron-sulfur</keyword>
<feature type="domain" description="Aconitase/3-isopropylmalate dehydratase large subunit alpha/beta/alpha" evidence="10">
    <location>
        <begin position="7"/>
        <end position="285"/>
    </location>
</feature>
<evidence type="ECO:0000256" key="1">
    <source>
        <dbReference type="ARBA" id="ARBA00022430"/>
    </source>
</evidence>
<reference evidence="11 12" key="1">
    <citation type="journal article" date="2016" name="Sci. Rep.">
        <title>Metabolic traits of an uncultured archaeal lineage -MSBL1- from brine pools of the Red Sea.</title>
        <authorList>
            <person name="Mwirichia R."/>
            <person name="Alam I."/>
            <person name="Rashid M."/>
            <person name="Vinu M."/>
            <person name="Ba-Alawi W."/>
            <person name="Anthony Kamau A."/>
            <person name="Kamanda Ngugi D."/>
            <person name="Goker M."/>
            <person name="Klenk H.P."/>
            <person name="Bajic V."/>
            <person name="Stingl U."/>
        </authorList>
    </citation>
    <scope>NUCLEOTIDE SEQUENCE [LARGE SCALE GENOMIC DNA]</scope>
    <source>
        <strain evidence="11">SCGC-AAA382F02</strain>
    </source>
</reference>
<name>A0A133VIQ4_9EURY</name>
<keyword evidence="3 9" id="KW-0028">Amino-acid biosynthesis</keyword>
<comment type="function">
    <text evidence="9">Catalyzes the isomerization between 2-isopropylmalate and 3-isopropylmalate, via the formation of 2-isopropylmaleate.</text>
</comment>
<evidence type="ECO:0000256" key="2">
    <source>
        <dbReference type="ARBA" id="ARBA00022485"/>
    </source>
</evidence>
<dbReference type="EMBL" id="LHYG01000006">
    <property type="protein sequence ID" value="KXB06321.1"/>
    <property type="molecule type" value="Genomic_DNA"/>
</dbReference>
<sequence length="418" mass="45139">MGMTIAEKILTRKSDQKGVNPGDVVRAKIDRAMANDLTAPLTVDALKEIGLEKVWDPDKVTIVFDHQAPPTTVEAAQDQFDLREFANEHGISNLFGDVEGVCHQIMVEKAIALPSHLVVGADSHTCTYGALGAFATGIGSTDMAAVFAEGELWFRVPETMKIQIENELNDRVMPKDLILKIVGDIGADGATYKSMEFTGTGIEKIDIPGRMTICNMGVEMGAKTAIVPPDEKTKDYLESRAEEEYSFTHPDDDAEYAEEIYFDAENIEPMVARPHRVDNVSPIEDLGNVEIQQAFLGSCTNGRLEDLEIAAEILENEEVAEDVRLLVAPASKEVYLDALNEGIIDKLVDAGATIEPPGCTTCWGGHLGILAPGETCVSSSNRNFRGRMGSPEAEIYLASPATVAASAIAGEITDPRGI</sequence>
<keyword evidence="1 9" id="KW-0432">Leucine biosynthesis</keyword>
<dbReference type="Gene3D" id="3.30.499.10">
    <property type="entry name" value="Aconitase, domain 3"/>
    <property type="match status" value="2"/>
</dbReference>
<keyword evidence="7 9" id="KW-0456">Lyase</keyword>
<organism evidence="11 12">
    <name type="scientific">candidate division MSBL1 archaeon SCGC-AAA382F02</name>
    <dbReference type="NCBI Taxonomy" id="1698282"/>
    <lineage>
        <taxon>Archaea</taxon>
        <taxon>Methanobacteriati</taxon>
        <taxon>Methanobacteriota</taxon>
        <taxon>candidate division MSBL1</taxon>
    </lineage>
</organism>
<dbReference type="GO" id="GO:0051539">
    <property type="term" value="F:4 iron, 4 sulfur cluster binding"/>
    <property type="evidence" value="ECO:0007669"/>
    <property type="project" value="UniProtKB-KW"/>
</dbReference>
<evidence type="ECO:0000256" key="4">
    <source>
        <dbReference type="ARBA" id="ARBA00022723"/>
    </source>
</evidence>
<dbReference type="InterPro" id="IPR036008">
    <property type="entry name" value="Aconitase_4Fe-4S_dom"/>
</dbReference>
<feature type="binding site" evidence="9">
    <location>
        <position position="359"/>
    </location>
    <ligand>
        <name>[4Fe-4S] cluster</name>
        <dbReference type="ChEBI" id="CHEBI:49883"/>
    </ligand>
</feature>
<dbReference type="PROSITE" id="PS00450">
    <property type="entry name" value="ACONITASE_1"/>
    <property type="match status" value="1"/>
</dbReference>
<keyword evidence="2 9" id="KW-0004">4Fe-4S</keyword>
<dbReference type="Proteomes" id="UP000070491">
    <property type="component" value="Unassembled WGS sequence"/>
</dbReference>
<comment type="caution">
    <text evidence="11">The sequence shown here is derived from an EMBL/GenBank/DDBJ whole genome shotgun (WGS) entry which is preliminary data.</text>
</comment>
<dbReference type="Pfam" id="PF00330">
    <property type="entry name" value="Aconitase"/>
    <property type="match status" value="2"/>
</dbReference>
<dbReference type="EC" id="4.2.1.33" evidence="9"/>
<feature type="binding site" evidence="9">
    <location>
        <position position="299"/>
    </location>
    <ligand>
        <name>[4Fe-4S] cluster</name>
        <dbReference type="ChEBI" id="CHEBI:49883"/>
    </ligand>
</feature>
<dbReference type="InterPro" id="IPR018136">
    <property type="entry name" value="Aconitase_4Fe-4S_BS"/>
</dbReference>
<dbReference type="InterPro" id="IPR015931">
    <property type="entry name" value="Acnase/IPM_dHydase_lsu_aba_1/3"/>
</dbReference>
<dbReference type="InterPro" id="IPR050067">
    <property type="entry name" value="IPM_dehydratase_rel_enz"/>
</dbReference>
<evidence type="ECO:0000259" key="10">
    <source>
        <dbReference type="Pfam" id="PF00330"/>
    </source>
</evidence>
<evidence type="ECO:0000256" key="6">
    <source>
        <dbReference type="ARBA" id="ARBA00023014"/>
    </source>
</evidence>
<protein>
    <recommendedName>
        <fullName evidence="9">3-isopropylmalate dehydratase large subunit</fullName>
        <ecNumber evidence="9">4.2.1.33</ecNumber>
    </recommendedName>
    <alternativeName>
        <fullName evidence="9">Alpha-IPM isomerase</fullName>
        <shortName evidence="9">IPMI</shortName>
    </alternativeName>
    <alternativeName>
        <fullName evidence="9">Isopropylmalate isomerase</fullName>
    </alternativeName>
</protein>
<dbReference type="UniPathway" id="UPA00048">
    <property type="reaction ID" value="UER00071"/>
</dbReference>
<dbReference type="NCBIfam" id="TIGR02086">
    <property type="entry name" value="IPMI_arch"/>
    <property type="match status" value="1"/>
</dbReference>
<comment type="pathway">
    <text evidence="9">Amino-acid biosynthesis; L-leucine biosynthesis; L-leucine from 3-methyl-2-oxobutanoate: step 2/4.</text>
</comment>
<dbReference type="InterPro" id="IPR001030">
    <property type="entry name" value="Acoase/IPM_deHydtase_lsu_aba"/>
</dbReference>
<evidence type="ECO:0000256" key="7">
    <source>
        <dbReference type="ARBA" id="ARBA00023239"/>
    </source>
</evidence>
<comment type="subunit">
    <text evidence="9">Heterodimer of LeuC and LeuD.</text>
</comment>
<dbReference type="AlphaFoldDB" id="A0A133VIQ4"/>